<dbReference type="Pfam" id="PF18142">
    <property type="entry name" value="SLATT_fungal"/>
    <property type="match status" value="1"/>
</dbReference>
<feature type="compositionally biased region" description="Basic and acidic residues" evidence="1">
    <location>
        <begin position="19"/>
        <end position="42"/>
    </location>
</feature>
<evidence type="ECO:0000313" key="3">
    <source>
        <dbReference type="EMBL" id="PHH65902.1"/>
    </source>
</evidence>
<dbReference type="EMBL" id="NJET01000013">
    <property type="protein sequence ID" value="PHH65902.1"/>
    <property type="molecule type" value="Genomic_DNA"/>
</dbReference>
<comment type="caution">
    <text evidence="3">The sequence shown here is derived from an EMBL/GenBank/DDBJ whole genome shotgun (WGS) entry which is preliminary data.</text>
</comment>
<dbReference type="OrthoDB" id="5398270at2759"/>
<evidence type="ECO:0000259" key="2">
    <source>
        <dbReference type="Pfam" id="PF18142"/>
    </source>
</evidence>
<accession>A0A2C5YF38</accession>
<dbReference type="AlphaFoldDB" id="A0A2C5YF38"/>
<sequence length="315" mass="34092">MSKLNPMQFFSRSTGNGKPDSKGEGRIADAEQGKTQGSEDWKPVTPSYQPHLAHAEVPPHRVLSETEWWTLAQGLGAMSDKEKQKAVVPSRWPWAASSMPIGLYRDIVARRSKYGFLFQMTNTTRWTLMVLQLLIGAAITSLGATSAKGPVVTTLGAVNTVAAGLLALMHNSGLPERFSYDKMQFEELEDHVKEMLQVRIVPEGQTVDQALAECCDMFREAKATVAVNQPASYNSRKSLQDKIGATDKTKAPSGPTVPQTAPVQPTRGDAQPAPQSQAEPDEGPDDGQQEEPTGHDDEAVAVQAGKKGGDKCQLP</sequence>
<feature type="region of interest" description="Disordered" evidence="1">
    <location>
        <begin position="245"/>
        <end position="315"/>
    </location>
</feature>
<protein>
    <recommendedName>
        <fullName evidence="2">SMODS and SLOG-associating 2TM effector domain-containing protein</fullName>
    </recommendedName>
</protein>
<reference evidence="3 4" key="1">
    <citation type="submission" date="2017-06" db="EMBL/GenBank/DDBJ databases">
        <title>Ant-infecting Ophiocordyceps genomes reveal a high diversity of potential behavioral manipulation genes and a possible major role for enterotoxins.</title>
        <authorList>
            <person name="De Bekker C."/>
            <person name="Evans H.C."/>
            <person name="Brachmann A."/>
            <person name="Hughes D.P."/>
        </authorList>
    </citation>
    <scope>NUCLEOTIDE SEQUENCE [LARGE SCALE GENOMIC DNA]</scope>
    <source>
        <strain evidence="3 4">Map64</strain>
    </source>
</reference>
<gene>
    <name evidence="3" type="ORF">CDD81_1271</name>
</gene>
<dbReference type="PANTHER" id="PTHR38793">
    <property type="entry name" value="SLATT_FUNGAL DOMAIN-CONTAINING PROTEIN-RELATED"/>
    <property type="match status" value="1"/>
</dbReference>
<organism evidence="3 4">
    <name type="scientific">Ophiocordyceps australis</name>
    <dbReference type="NCBI Taxonomy" id="1399860"/>
    <lineage>
        <taxon>Eukaryota</taxon>
        <taxon>Fungi</taxon>
        <taxon>Dikarya</taxon>
        <taxon>Ascomycota</taxon>
        <taxon>Pezizomycotina</taxon>
        <taxon>Sordariomycetes</taxon>
        <taxon>Hypocreomycetidae</taxon>
        <taxon>Hypocreales</taxon>
        <taxon>Ophiocordycipitaceae</taxon>
        <taxon>Ophiocordyceps</taxon>
    </lineage>
</organism>
<feature type="domain" description="SMODS and SLOG-associating 2TM effector" evidence="2">
    <location>
        <begin position="107"/>
        <end position="224"/>
    </location>
</feature>
<feature type="compositionally biased region" description="Low complexity" evidence="1">
    <location>
        <begin position="256"/>
        <end position="266"/>
    </location>
</feature>
<dbReference type="NCBIfam" id="NF033635">
    <property type="entry name" value="SLATT_fungal"/>
    <property type="match status" value="1"/>
</dbReference>
<dbReference type="PANTHER" id="PTHR38793:SF1">
    <property type="entry name" value="SMODS AND SLOG-ASSOCIATING 2TM EFFECTOR DOMAIN-CONTAINING PROTEIN"/>
    <property type="match status" value="1"/>
</dbReference>
<keyword evidence="4" id="KW-1185">Reference proteome</keyword>
<feature type="compositionally biased region" description="Acidic residues" evidence="1">
    <location>
        <begin position="279"/>
        <end position="289"/>
    </location>
</feature>
<evidence type="ECO:0000256" key="1">
    <source>
        <dbReference type="SAM" id="MobiDB-lite"/>
    </source>
</evidence>
<dbReference type="Proteomes" id="UP000226192">
    <property type="component" value="Unassembled WGS sequence"/>
</dbReference>
<name>A0A2C5YF38_9HYPO</name>
<dbReference type="InterPro" id="IPR041622">
    <property type="entry name" value="SLATT_fungi"/>
</dbReference>
<feature type="region of interest" description="Disordered" evidence="1">
    <location>
        <begin position="1"/>
        <end position="45"/>
    </location>
</feature>
<proteinExistence type="predicted"/>
<evidence type="ECO:0000313" key="4">
    <source>
        <dbReference type="Proteomes" id="UP000226192"/>
    </source>
</evidence>